<dbReference type="FunFam" id="1.10.442.10:FF:000001">
    <property type="entry name" value="Cytochrome c oxidase subunit 4 isoform 1"/>
    <property type="match status" value="1"/>
</dbReference>
<evidence type="ECO:0000256" key="13">
    <source>
        <dbReference type="ARBA" id="ARBA00023240"/>
    </source>
</evidence>
<dbReference type="FunFam" id="2.40.10.10:FF:000068">
    <property type="entry name" value="transmembrane protease serine 2"/>
    <property type="match status" value="1"/>
</dbReference>
<name>A0A0N1IPP8_PAPMA</name>
<dbReference type="Proteomes" id="UP000053240">
    <property type="component" value="Unassembled WGS sequence"/>
</dbReference>
<evidence type="ECO:0000256" key="14">
    <source>
        <dbReference type="ARBA" id="ARBA00055534"/>
    </source>
</evidence>
<dbReference type="GO" id="GO:0004252">
    <property type="term" value="F:serine-type endopeptidase activity"/>
    <property type="evidence" value="ECO:0007669"/>
    <property type="project" value="InterPro"/>
</dbReference>
<dbReference type="GO" id="GO:0005576">
    <property type="term" value="C:extracellular region"/>
    <property type="evidence" value="ECO:0007669"/>
    <property type="project" value="UniProtKB-SubCell"/>
</dbReference>
<dbReference type="PROSITE" id="PS50240">
    <property type="entry name" value="TRYPSIN_DOM"/>
    <property type="match status" value="1"/>
</dbReference>
<evidence type="ECO:0000259" key="17">
    <source>
        <dbReference type="PROSITE" id="PS50240"/>
    </source>
</evidence>
<sequence length="555" mass="63168">MSYVLLKLYKPNIYCITRSIHNRCRIGCRDVVGHGINGSAAYRDDPHFPFPSVRFKENTKDICALREKEKGDWRQLCCEEKKSLYRASFCQTFAEFQAPTGTWKFVAGWVFIVTSFAWWLAMFYHHYVYEPLPASFSKLAQKAQLRRMLELRVNPIDGISSKWDYDNDKWKLQVLQVDTNMKCAVAIVLALFGLSVANPVGHVLTSPAASGYSSVINHGITVPVIQIPRVYIVPKVIQAPIITSVYPNLDHSWHVEEEPVRRNMYRKSEKYNSLSIDISPSEPSMHITKVTTETTEPTVVMATHRKKLKQNKNYVNGKPINQSLNVNQYLPKEIEITTEIKTPSKHEIITEPTTLSNRQMRRIYNPDETASIEDYPFMAVLLMNGKLWCGGAIIQEDTVMTAAHCMQLQYNNRFFREYVKMLTVRVGSNNATAGGHVYRVTDIFFHPNYKPNTLEFNVAVVKLHKNITIKSERNVDVIGYSSEKHIPTDTEITFLGWGSVWHDAGGPAIMDGVLVGILSFSAKRCDKPDKPAVFTSVGAVADWLTNVDARKKSRY</sequence>
<evidence type="ECO:0000256" key="5">
    <source>
        <dbReference type="ARBA" id="ARBA00022692"/>
    </source>
</evidence>
<keyword evidence="6" id="KW-0999">Mitochondrion inner membrane</keyword>
<keyword evidence="4" id="KW-0800">Toxin</keyword>
<protein>
    <submittedName>
        <fullName evidence="18">Cytochrome c oxidase subunit 4 isoform 2, mitochondrial</fullName>
    </submittedName>
</protein>
<dbReference type="CDD" id="cd00922">
    <property type="entry name" value="Cyt_c_Oxidase_IV"/>
    <property type="match status" value="1"/>
</dbReference>
<evidence type="ECO:0000256" key="6">
    <source>
        <dbReference type="ARBA" id="ARBA00022792"/>
    </source>
</evidence>
<dbReference type="GO" id="GO:0016491">
    <property type="term" value="F:oxidoreductase activity"/>
    <property type="evidence" value="ECO:0007669"/>
    <property type="project" value="UniProtKB-KW"/>
</dbReference>
<dbReference type="SUPFAM" id="SSF50494">
    <property type="entry name" value="Trypsin-like serine proteases"/>
    <property type="match status" value="1"/>
</dbReference>
<dbReference type="EMBL" id="KQ460141">
    <property type="protein sequence ID" value="KPJ17485.1"/>
    <property type="molecule type" value="Genomic_DNA"/>
</dbReference>
<dbReference type="GO" id="GO:0006123">
    <property type="term" value="P:mitochondrial electron transport, cytochrome c to oxygen"/>
    <property type="evidence" value="ECO:0007669"/>
    <property type="project" value="InterPro"/>
</dbReference>
<dbReference type="InterPro" id="IPR018114">
    <property type="entry name" value="TRYPSIN_HIS"/>
</dbReference>
<evidence type="ECO:0000256" key="4">
    <source>
        <dbReference type="ARBA" id="ARBA00022656"/>
    </source>
</evidence>
<dbReference type="InterPro" id="IPR036639">
    <property type="entry name" value="Cyt_c_oxidase_su4_sf"/>
</dbReference>
<dbReference type="GO" id="GO:0045277">
    <property type="term" value="C:respiratory chain complex IV"/>
    <property type="evidence" value="ECO:0007669"/>
    <property type="project" value="InterPro"/>
</dbReference>
<accession>A0A0N1IPP8</accession>
<evidence type="ECO:0000313" key="19">
    <source>
        <dbReference type="Proteomes" id="UP000053240"/>
    </source>
</evidence>
<comment type="similarity">
    <text evidence="3">Belongs to the cytochrome c oxidase IV family.</text>
</comment>
<dbReference type="InterPro" id="IPR004203">
    <property type="entry name" value="Cyt_c_oxidase_su4_fam"/>
</dbReference>
<keyword evidence="19" id="KW-1185">Reference proteome</keyword>
<keyword evidence="15" id="KW-1205">Fibrinolytic toxin</keyword>
<evidence type="ECO:0000256" key="11">
    <source>
        <dbReference type="ARBA" id="ARBA00023136"/>
    </source>
</evidence>
<dbReference type="GO" id="GO:0006508">
    <property type="term" value="P:proteolysis"/>
    <property type="evidence" value="ECO:0007669"/>
    <property type="project" value="InterPro"/>
</dbReference>
<evidence type="ECO:0000256" key="8">
    <source>
        <dbReference type="ARBA" id="ARBA00022989"/>
    </source>
</evidence>
<evidence type="ECO:0000256" key="15">
    <source>
        <dbReference type="ARBA" id="ARBA00084094"/>
    </source>
</evidence>
<proteinExistence type="inferred from homology"/>
<keyword evidence="5 16" id="KW-0812">Transmembrane</keyword>
<keyword evidence="8 16" id="KW-1133">Transmembrane helix</keyword>
<keyword evidence="11 16" id="KW-0472">Membrane</keyword>
<evidence type="ECO:0000256" key="12">
    <source>
        <dbReference type="ARBA" id="ARBA00023157"/>
    </source>
</evidence>
<dbReference type="PROSITE" id="PS00134">
    <property type="entry name" value="TRYPSIN_HIS"/>
    <property type="match status" value="1"/>
</dbReference>
<comment type="function">
    <text evidence="14">Fibrinolytic activity; shows preferential cleavage of Arg-Gly bonds in all three fibrinogen chains. Contact with the caterpillars causes severe bleeding, due the anticoagulant effect of the protein.</text>
</comment>
<dbReference type="Pfam" id="PF00089">
    <property type="entry name" value="Trypsin"/>
    <property type="match status" value="1"/>
</dbReference>
<keyword evidence="13" id="KW-1199">Hemostasis impairing toxin</keyword>
<dbReference type="PRINTS" id="PR01873">
    <property type="entry name" value="CYTCOXIDASE4"/>
</dbReference>
<comment type="subcellular location">
    <subcellularLocation>
        <location evidence="2">Mitochondrion inner membrane</location>
        <topology evidence="2">Single-pass membrane protein</topology>
    </subcellularLocation>
    <subcellularLocation>
        <location evidence="1">Secreted</location>
        <location evidence="1">Extracellular space</location>
    </subcellularLocation>
</comment>
<evidence type="ECO:0000256" key="7">
    <source>
        <dbReference type="ARBA" id="ARBA00022946"/>
    </source>
</evidence>
<dbReference type="InterPro" id="IPR043504">
    <property type="entry name" value="Peptidase_S1_PA_chymotrypsin"/>
</dbReference>
<evidence type="ECO:0000256" key="2">
    <source>
        <dbReference type="ARBA" id="ARBA00004434"/>
    </source>
</evidence>
<dbReference type="AlphaFoldDB" id="A0A0N1IPP8"/>
<dbReference type="InterPro" id="IPR013288">
    <property type="entry name" value="Cyt_c_oxidase_su4"/>
</dbReference>
<feature type="transmembrane region" description="Helical" evidence="16">
    <location>
        <begin position="106"/>
        <end position="127"/>
    </location>
</feature>
<keyword evidence="12" id="KW-1015">Disulfide bond</keyword>
<dbReference type="GO" id="GO:0090729">
    <property type="term" value="F:toxin activity"/>
    <property type="evidence" value="ECO:0007669"/>
    <property type="project" value="UniProtKB-KW"/>
</dbReference>
<keyword evidence="7" id="KW-0809">Transit peptide</keyword>
<evidence type="ECO:0000313" key="18">
    <source>
        <dbReference type="EMBL" id="KPJ17485.1"/>
    </source>
</evidence>
<dbReference type="SMART" id="SM00020">
    <property type="entry name" value="Tryp_SPc"/>
    <property type="match status" value="1"/>
</dbReference>
<gene>
    <name evidence="18" type="ORF">RR48_03648</name>
</gene>
<dbReference type="Gene3D" id="2.40.10.10">
    <property type="entry name" value="Trypsin-like serine proteases"/>
    <property type="match status" value="3"/>
</dbReference>
<organism evidence="18 19">
    <name type="scientific">Papilio machaon</name>
    <name type="common">Old World swallowtail butterfly</name>
    <dbReference type="NCBI Taxonomy" id="76193"/>
    <lineage>
        <taxon>Eukaryota</taxon>
        <taxon>Metazoa</taxon>
        <taxon>Ecdysozoa</taxon>
        <taxon>Arthropoda</taxon>
        <taxon>Hexapoda</taxon>
        <taxon>Insecta</taxon>
        <taxon>Pterygota</taxon>
        <taxon>Neoptera</taxon>
        <taxon>Endopterygota</taxon>
        <taxon>Lepidoptera</taxon>
        <taxon>Glossata</taxon>
        <taxon>Ditrysia</taxon>
        <taxon>Papilionoidea</taxon>
        <taxon>Papilionidae</taxon>
        <taxon>Papilioninae</taxon>
        <taxon>Papilio</taxon>
    </lineage>
</organism>
<evidence type="ECO:0000256" key="1">
    <source>
        <dbReference type="ARBA" id="ARBA00004239"/>
    </source>
</evidence>
<feature type="domain" description="Peptidase S1" evidence="17">
    <location>
        <begin position="363"/>
        <end position="549"/>
    </location>
</feature>
<dbReference type="InterPro" id="IPR009003">
    <property type="entry name" value="Peptidase_S1_PA"/>
</dbReference>
<evidence type="ECO:0000256" key="3">
    <source>
        <dbReference type="ARBA" id="ARBA00008135"/>
    </source>
</evidence>
<dbReference type="PANTHER" id="PTHR10707">
    <property type="entry name" value="CYTOCHROME C OXIDASE SUBUNIT IV"/>
    <property type="match status" value="1"/>
</dbReference>
<dbReference type="InterPro" id="IPR001254">
    <property type="entry name" value="Trypsin_dom"/>
</dbReference>
<dbReference type="Pfam" id="PF02936">
    <property type="entry name" value="COX4"/>
    <property type="match status" value="1"/>
</dbReference>
<keyword evidence="10" id="KW-0496">Mitochondrion</keyword>
<dbReference type="InParanoid" id="A0A0N1IPP8"/>
<dbReference type="STRING" id="76193.A0A0N1IPP8"/>
<dbReference type="GO" id="GO:0005743">
    <property type="term" value="C:mitochondrial inner membrane"/>
    <property type="evidence" value="ECO:0007669"/>
    <property type="project" value="UniProtKB-SubCell"/>
</dbReference>
<evidence type="ECO:0000256" key="16">
    <source>
        <dbReference type="SAM" id="Phobius"/>
    </source>
</evidence>
<dbReference type="SUPFAM" id="SSF81406">
    <property type="entry name" value="Mitochondrial cytochrome c oxidase subunit IV"/>
    <property type="match status" value="1"/>
</dbReference>
<keyword evidence="9" id="KW-0560">Oxidoreductase</keyword>
<dbReference type="Gene3D" id="1.10.442.10">
    <property type="entry name" value="Cytochrome c oxidase subunit IV"/>
    <property type="match status" value="1"/>
</dbReference>
<dbReference type="PANTHER" id="PTHR10707:SF10">
    <property type="entry name" value="CYTOCHROME C OXIDASE SUBUNIT 4"/>
    <property type="match status" value="1"/>
</dbReference>
<dbReference type="UniPathway" id="UPA00705"/>
<evidence type="ECO:0000256" key="10">
    <source>
        <dbReference type="ARBA" id="ARBA00023128"/>
    </source>
</evidence>
<evidence type="ECO:0000256" key="9">
    <source>
        <dbReference type="ARBA" id="ARBA00023002"/>
    </source>
</evidence>
<reference evidence="18 19" key="1">
    <citation type="journal article" date="2015" name="Nat. Commun.">
        <title>Outbred genome sequencing and CRISPR/Cas9 gene editing in butterflies.</title>
        <authorList>
            <person name="Li X."/>
            <person name="Fan D."/>
            <person name="Zhang W."/>
            <person name="Liu G."/>
            <person name="Zhang L."/>
            <person name="Zhao L."/>
            <person name="Fang X."/>
            <person name="Chen L."/>
            <person name="Dong Y."/>
            <person name="Chen Y."/>
            <person name="Ding Y."/>
            <person name="Zhao R."/>
            <person name="Feng M."/>
            <person name="Zhu Y."/>
            <person name="Feng Y."/>
            <person name="Jiang X."/>
            <person name="Zhu D."/>
            <person name="Xiang H."/>
            <person name="Feng X."/>
            <person name="Li S."/>
            <person name="Wang J."/>
            <person name="Zhang G."/>
            <person name="Kronforst M.R."/>
            <person name="Wang W."/>
        </authorList>
    </citation>
    <scope>NUCLEOTIDE SEQUENCE [LARGE SCALE GENOMIC DNA]</scope>
    <source>
        <strain evidence="18">Ya'a_city_454_Pm</strain>
        <tissue evidence="18">Whole body</tissue>
    </source>
</reference>